<dbReference type="AlphaFoldDB" id="A0A2U9IH23"/>
<dbReference type="GeneID" id="36833069"/>
<keyword evidence="2" id="KW-1185">Reference proteome</keyword>
<name>A0A2U9IH23_9CREN</name>
<reference evidence="1 2" key="1">
    <citation type="submission" date="2018-05" db="EMBL/GenBank/DDBJ databases">
        <title>Complete Genome Sequences of Extremely Thermoacidophilic, Metal-Mobilizing Type-Strain Members of the Archaeal Family Sulfolobaceae: Acidianus brierleyi DSM-1651T, Acidianus sulfidivorans DSM-18786T, Metallosphaera hakonensis DSM-7519T, and Metallosphaera prunae DSM-10039T.</title>
        <authorList>
            <person name="Counts J.A."/>
            <person name="Kelly R.M."/>
        </authorList>
    </citation>
    <scope>NUCLEOTIDE SEQUENCE [LARGE SCALE GENOMIC DNA]</scope>
    <source>
        <strain evidence="1 2">DSM 1651</strain>
    </source>
</reference>
<dbReference type="Proteomes" id="UP000248044">
    <property type="component" value="Chromosome"/>
</dbReference>
<evidence type="ECO:0000313" key="1">
    <source>
        <dbReference type="EMBL" id="AWR95358.1"/>
    </source>
</evidence>
<proteinExistence type="predicted"/>
<dbReference type="EMBL" id="CP029289">
    <property type="protein sequence ID" value="AWR95358.1"/>
    <property type="molecule type" value="Genomic_DNA"/>
</dbReference>
<protein>
    <submittedName>
        <fullName evidence="1">Uncharacterized protein</fullName>
    </submittedName>
</protein>
<sequence length="76" mass="8883">MMDKILVNGEKVVLIDRELDRLAFFLQNEKELYNNDHVFVVVVRNDEEEKVVNAFIERSKLQGTVIVIKLHANKQS</sequence>
<dbReference type="RefSeq" id="WP_110271238.1">
    <property type="nucleotide sequence ID" value="NZ_CP029289.2"/>
</dbReference>
<gene>
    <name evidence="1" type="ORF">DFR85_12895</name>
</gene>
<organism evidence="1 2">
    <name type="scientific">Acidianus brierleyi</name>
    <dbReference type="NCBI Taxonomy" id="41673"/>
    <lineage>
        <taxon>Archaea</taxon>
        <taxon>Thermoproteota</taxon>
        <taxon>Thermoprotei</taxon>
        <taxon>Sulfolobales</taxon>
        <taxon>Sulfolobaceae</taxon>
        <taxon>Acidianus</taxon>
    </lineage>
</organism>
<evidence type="ECO:0000313" key="2">
    <source>
        <dbReference type="Proteomes" id="UP000248044"/>
    </source>
</evidence>
<accession>A0A2U9IH23</accession>
<dbReference type="KEGG" id="abri:DFR85_12895"/>